<dbReference type="OrthoDB" id="2016540at2759"/>
<feature type="transmembrane region" description="Helical" evidence="2">
    <location>
        <begin position="80"/>
        <end position="98"/>
    </location>
</feature>
<dbReference type="STRING" id="10195.A0A3M7PME3"/>
<sequence>MSSGSQTSQVKQRKSDAKSKKKVEKKSSPKARPATKAQFGKEEMAKCVIWRRPFQTIYFFFLELSEIIFYYFCKLLTYRKLVLSFVLMSCLMTSGFYIQGSHLPVLIYLRKKFLWCMYWVGLGVASSIGLGTGLHTFLLYLGPFIAQVTLAAYECQSLDFPEPPYPEDIICPNSTDTSSSLITILSIMSKVRLESFMWGAGTAIGELPPYFMARAAALSGKESHQSEGSDNEELEEFEHLLEAEKDGSIKLSMLDKIRLSVFKIIKKVGFMGILLCASIPNPLFDLAGITCGHFLVKFWTFFGATLVGKAIIKMHIQKMFVIFLFSQHHLDNLFGLLANVPYVGSKIQPLFEEWLSAEKTKLHRTRGSNEGLHGSESILSWILGKIVLLMILFFVVSIVNSLAQQRYKRLSGHHTETKKIAND</sequence>
<dbReference type="EMBL" id="REGN01009993">
    <property type="protein sequence ID" value="RMZ99924.1"/>
    <property type="molecule type" value="Genomic_DNA"/>
</dbReference>
<feature type="compositionally biased region" description="Polar residues" evidence="1">
    <location>
        <begin position="1"/>
        <end position="10"/>
    </location>
</feature>
<organism evidence="3 4">
    <name type="scientific">Brachionus plicatilis</name>
    <name type="common">Marine rotifer</name>
    <name type="synonym">Brachionus muelleri</name>
    <dbReference type="NCBI Taxonomy" id="10195"/>
    <lineage>
        <taxon>Eukaryota</taxon>
        <taxon>Metazoa</taxon>
        <taxon>Spiralia</taxon>
        <taxon>Gnathifera</taxon>
        <taxon>Rotifera</taxon>
        <taxon>Eurotatoria</taxon>
        <taxon>Monogononta</taxon>
        <taxon>Pseudotrocha</taxon>
        <taxon>Ploima</taxon>
        <taxon>Brachionidae</taxon>
        <taxon>Brachionus</taxon>
    </lineage>
</organism>
<dbReference type="AlphaFoldDB" id="A0A3M7PME3"/>
<keyword evidence="2" id="KW-1133">Transmembrane helix</keyword>
<proteinExistence type="predicted"/>
<feature type="transmembrane region" description="Helical" evidence="2">
    <location>
        <begin position="56"/>
        <end position="73"/>
    </location>
</feature>
<feature type="region of interest" description="Disordered" evidence="1">
    <location>
        <begin position="1"/>
        <end position="37"/>
    </location>
</feature>
<feature type="transmembrane region" description="Helical" evidence="2">
    <location>
        <begin position="319"/>
        <end position="342"/>
    </location>
</feature>
<reference evidence="3 4" key="1">
    <citation type="journal article" date="2018" name="Sci. Rep.">
        <title>Genomic signatures of local adaptation to the degree of environmental predictability in rotifers.</title>
        <authorList>
            <person name="Franch-Gras L."/>
            <person name="Hahn C."/>
            <person name="Garcia-Roger E.M."/>
            <person name="Carmona M.J."/>
            <person name="Serra M."/>
            <person name="Gomez A."/>
        </authorList>
    </citation>
    <scope>NUCLEOTIDE SEQUENCE [LARGE SCALE GENOMIC DNA]</scope>
    <source>
        <strain evidence="3">HYR1</strain>
    </source>
</reference>
<keyword evidence="2" id="KW-0472">Membrane</keyword>
<dbReference type="Proteomes" id="UP000276133">
    <property type="component" value="Unassembled WGS sequence"/>
</dbReference>
<feature type="transmembrane region" description="Helical" evidence="2">
    <location>
        <begin position="260"/>
        <end position="280"/>
    </location>
</feature>
<evidence type="ECO:0000313" key="3">
    <source>
        <dbReference type="EMBL" id="RMZ99924.1"/>
    </source>
</evidence>
<keyword evidence="4" id="KW-1185">Reference proteome</keyword>
<evidence type="ECO:0000256" key="2">
    <source>
        <dbReference type="SAM" id="Phobius"/>
    </source>
</evidence>
<gene>
    <name evidence="3" type="ORF">BpHYR1_038561</name>
</gene>
<protein>
    <submittedName>
        <fullName evidence="3">Vacuole membrane 1</fullName>
    </submittedName>
</protein>
<feature type="transmembrane region" description="Helical" evidence="2">
    <location>
        <begin position="118"/>
        <end position="141"/>
    </location>
</feature>
<accession>A0A3M7PME3</accession>
<name>A0A3M7PME3_BRAPC</name>
<feature type="transmembrane region" description="Helical" evidence="2">
    <location>
        <begin position="378"/>
        <end position="399"/>
    </location>
</feature>
<evidence type="ECO:0000256" key="1">
    <source>
        <dbReference type="SAM" id="MobiDB-lite"/>
    </source>
</evidence>
<keyword evidence="2" id="KW-0812">Transmembrane</keyword>
<evidence type="ECO:0000313" key="4">
    <source>
        <dbReference type="Proteomes" id="UP000276133"/>
    </source>
</evidence>
<feature type="transmembrane region" description="Helical" evidence="2">
    <location>
        <begin position="286"/>
        <end position="307"/>
    </location>
</feature>
<comment type="caution">
    <text evidence="3">The sequence shown here is derived from an EMBL/GenBank/DDBJ whole genome shotgun (WGS) entry which is preliminary data.</text>
</comment>